<reference evidence="1" key="1">
    <citation type="submission" date="2023-06" db="EMBL/GenBank/DDBJ databases">
        <authorList>
            <consortium name="Lawrence Berkeley National Laboratory"/>
            <person name="Ahrendt S."/>
            <person name="Sahu N."/>
            <person name="Indic B."/>
            <person name="Wong-Bajracharya J."/>
            <person name="Merenyi Z."/>
            <person name="Ke H.-M."/>
            <person name="Monk M."/>
            <person name="Kocsube S."/>
            <person name="Drula E."/>
            <person name="Lipzen A."/>
            <person name="Balint B."/>
            <person name="Henrissat B."/>
            <person name="Andreopoulos B."/>
            <person name="Martin F.M."/>
            <person name="Harder C.B."/>
            <person name="Rigling D."/>
            <person name="Ford K.L."/>
            <person name="Foster G.D."/>
            <person name="Pangilinan J."/>
            <person name="Papanicolaou A."/>
            <person name="Barry K."/>
            <person name="LaButti K."/>
            <person name="Viragh M."/>
            <person name="Koriabine M."/>
            <person name="Yan M."/>
            <person name="Riley R."/>
            <person name="Champramary S."/>
            <person name="Plett K.L."/>
            <person name="Tsai I.J."/>
            <person name="Slot J."/>
            <person name="Sipos G."/>
            <person name="Plett J."/>
            <person name="Nagy L.G."/>
            <person name="Grigoriev I.V."/>
        </authorList>
    </citation>
    <scope>NUCLEOTIDE SEQUENCE</scope>
    <source>
        <strain evidence="1">FPL87.14</strain>
    </source>
</reference>
<name>A0AA39MGD4_9AGAR</name>
<evidence type="ECO:0000313" key="2">
    <source>
        <dbReference type="Proteomes" id="UP001175226"/>
    </source>
</evidence>
<comment type="caution">
    <text evidence="1">The sequence shown here is derived from an EMBL/GenBank/DDBJ whole genome shotgun (WGS) entry which is preliminary data.</text>
</comment>
<dbReference type="InterPro" id="IPR036537">
    <property type="entry name" value="Adaptor_Cbl_N_dom_sf"/>
</dbReference>
<dbReference type="GO" id="GO:0007166">
    <property type="term" value="P:cell surface receptor signaling pathway"/>
    <property type="evidence" value="ECO:0007669"/>
    <property type="project" value="InterPro"/>
</dbReference>
<accession>A0AA39MGD4</accession>
<dbReference type="Gene3D" id="1.20.930.20">
    <property type="entry name" value="Adaptor protein Cbl, N-terminal domain"/>
    <property type="match status" value="1"/>
</dbReference>
<dbReference type="AlphaFoldDB" id="A0AA39MGD4"/>
<gene>
    <name evidence="1" type="ORF">EV421DRAFT_1848541</name>
</gene>
<sequence length="143" mass="16182">MAPFSAGVVVAKIAEASGVPYLQNVAKAAVVVIELLEKVKTNKHEAKELCESIANTVTVINSHAAGKKGEQRTEYFADICSEMERCLSDIEEQLNNERRKRRRLKGFVNANDFHDAIKTYRRRVEDLKTDFLVLPTFSARARW</sequence>
<proteinExistence type="predicted"/>
<dbReference type="InterPro" id="IPR059179">
    <property type="entry name" value="MLKL-like_MCAfunc"/>
</dbReference>
<dbReference type="CDD" id="cd21037">
    <property type="entry name" value="MLKL_NTD"/>
    <property type="match status" value="1"/>
</dbReference>
<keyword evidence="2" id="KW-1185">Reference proteome</keyword>
<evidence type="ECO:0000313" key="1">
    <source>
        <dbReference type="EMBL" id="KAK0432485.1"/>
    </source>
</evidence>
<dbReference type="Proteomes" id="UP001175226">
    <property type="component" value="Unassembled WGS sequence"/>
</dbReference>
<organism evidence="1 2">
    <name type="scientific">Armillaria borealis</name>
    <dbReference type="NCBI Taxonomy" id="47425"/>
    <lineage>
        <taxon>Eukaryota</taxon>
        <taxon>Fungi</taxon>
        <taxon>Dikarya</taxon>
        <taxon>Basidiomycota</taxon>
        <taxon>Agaricomycotina</taxon>
        <taxon>Agaricomycetes</taxon>
        <taxon>Agaricomycetidae</taxon>
        <taxon>Agaricales</taxon>
        <taxon>Marasmiineae</taxon>
        <taxon>Physalacriaceae</taxon>
        <taxon>Armillaria</taxon>
    </lineage>
</organism>
<dbReference type="EMBL" id="JAUEPT010000093">
    <property type="protein sequence ID" value="KAK0432485.1"/>
    <property type="molecule type" value="Genomic_DNA"/>
</dbReference>
<protein>
    <submittedName>
        <fullName evidence="1">Uncharacterized protein</fullName>
    </submittedName>
</protein>